<organism evidence="6">
    <name type="scientific">Oxalobacter aliiformigenes</name>
    <dbReference type="NCBI Taxonomy" id="2946593"/>
    <lineage>
        <taxon>Bacteria</taxon>
        <taxon>Pseudomonadati</taxon>
        <taxon>Pseudomonadota</taxon>
        <taxon>Betaproteobacteria</taxon>
        <taxon>Burkholderiales</taxon>
        <taxon>Oxalobacteraceae</taxon>
        <taxon>Oxalobacter</taxon>
    </lineage>
</organism>
<gene>
    <name evidence="6" type="ORF">NB646_00595</name>
</gene>
<dbReference type="EMBL" id="CP098251">
    <property type="protein sequence ID" value="WAV91301.1"/>
    <property type="molecule type" value="Genomic_DNA"/>
</dbReference>
<protein>
    <submittedName>
        <fullName evidence="6">ABC transporter substrate-binding protein</fullName>
    </submittedName>
</protein>
<comment type="similarity">
    <text evidence="2">Belongs to the bacterial solute-binding protein SsuA/TauA family.</text>
</comment>
<dbReference type="PANTHER" id="PTHR30024">
    <property type="entry name" value="ALIPHATIC SULFONATES-BINDING PROTEIN-RELATED"/>
    <property type="match status" value="1"/>
</dbReference>
<dbReference type="RefSeq" id="WP_269315990.1">
    <property type="nucleotide sequence ID" value="NZ_CP098251.1"/>
</dbReference>
<dbReference type="InterPro" id="IPR001638">
    <property type="entry name" value="Solute-binding_3/MltF_N"/>
</dbReference>
<evidence type="ECO:0000256" key="2">
    <source>
        <dbReference type="ARBA" id="ARBA00010742"/>
    </source>
</evidence>
<evidence type="ECO:0000256" key="3">
    <source>
        <dbReference type="ARBA" id="ARBA00022729"/>
    </source>
</evidence>
<name>A0A9E9LDP3_9BURK</name>
<dbReference type="Pfam" id="PF09084">
    <property type="entry name" value="NMT1"/>
    <property type="match status" value="1"/>
</dbReference>
<feature type="domain" description="Solute-binding protein family 3/N-terminal" evidence="5">
    <location>
        <begin position="26"/>
        <end position="251"/>
    </location>
</feature>
<reference evidence="6" key="1">
    <citation type="journal article" date="2022" name="Front. Microbiol.">
        <title>New perspectives on an old grouping: The genomic and phenotypic variability of Oxalobacter formigenes and the implications for calcium oxalate stone prevention.</title>
        <authorList>
            <person name="Chmiel J.A."/>
            <person name="Carr C."/>
            <person name="Stuivenberg G.A."/>
            <person name="Venema R."/>
            <person name="Chanyi R.M."/>
            <person name="Al K.F."/>
            <person name="Giguere D."/>
            <person name="Say H."/>
            <person name="Akouris P.P."/>
            <person name="Dominguez Romero S.A."/>
            <person name="Kwong A."/>
            <person name="Tai V."/>
            <person name="Koval S.F."/>
            <person name="Razvi H."/>
            <person name="Bjazevic J."/>
            <person name="Burton J.P."/>
        </authorList>
    </citation>
    <scope>NUCLEOTIDE SEQUENCE</scope>
    <source>
        <strain evidence="6">OxK</strain>
    </source>
</reference>
<dbReference type="InterPro" id="IPR015168">
    <property type="entry name" value="SsuA/THI5"/>
</dbReference>
<dbReference type="Gene3D" id="3.40.190.10">
    <property type="entry name" value="Periplasmic binding protein-like II"/>
    <property type="match status" value="2"/>
</dbReference>
<accession>A0A9E9LDP3</accession>
<dbReference type="Proteomes" id="UP001164819">
    <property type="component" value="Chromosome"/>
</dbReference>
<feature type="signal peptide" evidence="4">
    <location>
        <begin position="1"/>
        <end position="20"/>
    </location>
</feature>
<dbReference type="SUPFAM" id="SSF53850">
    <property type="entry name" value="Periplasmic binding protein-like II"/>
    <property type="match status" value="1"/>
</dbReference>
<keyword evidence="3 4" id="KW-0732">Signal</keyword>
<feature type="chain" id="PRO_5038344240" evidence="4">
    <location>
        <begin position="21"/>
        <end position="328"/>
    </location>
</feature>
<evidence type="ECO:0000313" key="6">
    <source>
        <dbReference type="EMBL" id="WAV91301.1"/>
    </source>
</evidence>
<proteinExistence type="inferred from homology"/>
<evidence type="ECO:0000256" key="1">
    <source>
        <dbReference type="ARBA" id="ARBA00004418"/>
    </source>
</evidence>
<dbReference type="PANTHER" id="PTHR30024:SF47">
    <property type="entry name" value="TAURINE-BINDING PERIPLASMIC PROTEIN"/>
    <property type="match status" value="1"/>
</dbReference>
<dbReference type="SMART" id="SM00062">
    <property type="entry name" value="PBPb"/>
    <property type="match status" value="1"/>
</dbReference>
<evidence type="ECO:0000259" key="5">
    <source>
        <dbReference type="SMART" id="SM00062"/>
    </source>
</evidence>
<sequence length="328" mass="35863">MKKWLAAWMLLIVVMTGAVAGEEKGKIRLGYWTSGVSLPFGCVLEAKKFLEKNGVDVEYVRFSDPPSSLKALTTGDIDIAFGIPLSNFFSVVHDGVPLKLVAAVQLADAVVVVPEDSSVRTWQDLKGKKVGGTYPSATIVIIANTIAERKYGLEPGDYSIVSGNESRLAQFIAQKQIDASILRSITYENLKNKVKLRKLGALKDEWKSISGSSAAPYIGMGVAREEFINKYPGLVSSAVRSWIQVEKWGIAHRKDVTDILEKHAGFTPENADNVAARWGDMYHVALDRATLKTLATEHDVFVQAGVIGGTFGKNLYVTEPYRKAVGTR</sequence>
<comment type="subcellular location">
    <subcellularLocation>
        <location evidence="1">Periplasm</location>
    </subcellularLocation>
</comment>
<dbReference type="AlphaFoldDB" id="A0A9E9LDP3"/>
<dbReference type="GO" id="GO:0042597">
    <property type="term" value="C:periplasmic space"/>
    <property type="evidence" value="ECO:0007669"/>
    <property type="project" value="UniProtKB-SubCell"/>
</dbReference>
<evidence type="ECO:0000256" key="4">
    <source>
        <dbReference type="SAM" id="SignalP"/>
    </source>
</evidence>